<dbReference type="EMBL" id="QGKW02001988">
    <property type="protein sequence ID" value="KAF2552884.1"/>
    <property type="molecule type" value="Genomic_DNA"/>
</dbReference>
<dbReference type="EMBL" id="QGKY02002305">
    <property type="protein sequence ID" value="KAF2533866.1"/>
    <property type="molecule type" value="Genomic_DNA"/>
</dbReference>
<accession>A0A8S9FNE3</accession>
<sequence>MRKAQPPTRRNRVQMRVSDATETSNFVTFDTEITKLTNIHAPDVSTSRYLLATSTLTFLGYDYLYYCIQFLIKGGGGQNPGIETFYKVYRDGCSGKKPQID</sequence>
<name>A0A8S9FNE3_BRACR</name>
<gene>
    <name evidence="2" type="ORF">F2Q68_00035178</name>
    <name evidence="1" type="ORF">F2Q70_00030784</name>
</gene>
<organism evidence="1">
    <name type="scientific">Brassica cretica</name>
    <name type="common">Mustard</name>
    <dbReference type="NCBI Taxonomy" id="69181"/>
    <lineage>
        <taxon>Eukaryota</taxon>
        <taxon>Viridiplantae</taxon>
        <taxon>Streptophyta</taxon>
        <taxon>Embryophyta</taxon>
        <taxon>Tracheophyta</taxon>
        <taxon>Spermatophyta</taxon>
        <taxon>Magnoliopsida</taxon>
        <taxon>eudicotyledons</taxon>
        <taxon>Gunneridae</taxon>
        <taxon>Pentapetalae</taxon>
        <taxon>rosids</taxon>
        <taxon>malvids</taxon>
        <taxon>Brassicales</taxon>
        <taxon>Brassicaceae</taxon>
        <taxon>Brassiceae</taxon>
        <taxon>Brassica</taxon>
    </lineage>
</organism>
<proteinExistence type="predicted"/>
<comment type="caution">
    <text evidence="1">The sequence shown here is derived from an EMBL/GenBank/DDBJ whole genome shotgun (WGS) entry which is preliminary data.</text>
</comment>
<reference evidence="1" key="1">
    <citation type="submission" date="2019-12" db="EMBL/GenBank/DDBJ databases">
        <title>Genome sequencing and annotation of Brassica cretica.</title>
        <authorList>
            <person name="Studholme D.J."/>
            <person name="Sarris P.F."/>
        </authorList>
    </citation>
    <scope>NUCLEOTIDE SEQUENCE</scope>
    <source>
        <strain evidence="2">PFS-001/15</strain>
        <strain evidence="1">PFS-102/07</strain>
        <tissue evidence="1">Leaf</tissue>
    </source>
</reference>
<dbReference type="AlphaFoldDB" id="A0A8S9FNE3"/>
<evidence type="ECO:0000313" key="2">
    <source>
        <dbReference type="EMBL" id="KAF2552884.1"/>
    </source>
</evidence>
<protein>
    <submittedName>
        <fullName evidence="1">Uncharacterized protein</fullName>
    </submittedName>
</protein>
<evidence type="ECO:0000313" key="1">
    <source>
        <dbReference type="EMBL" id="KAF2533866.1"/>
    </source>
</evidence>
<dbReference type="Proteomes" id="UP000712281">
    <property type="component" value="Unassembled WGS sequence"/>
</dbReference>